<dbReference type="Proteomes" id="UP000013521">
    <property type="component" value="Unassembled WGS sequence"/>
</dbReference>
<dbReference type="OrthoDB" id="4074350at2759"/>
<name>R1ED07_BOTPV</name>
<proteinExistence type="predicted"/>
<gene>
    <name evidence="1" type="ORF">UCRNP2_7914</name>
</gene>
<dbReference type="AlphaFoldDB" id="R1ED07"/>
<evidence type="ECO:0000313" key="1">
    <source>
        <dbReference type="EMBL" id="EOD45367.1"/>
    </source>
</evidence>
<accession>R1ED07</accession>
<dbReference type="eggNOG" id="ENOG502SJYP">
    <property type="taxonomic scope" value="Eukaryota"/>
</dbReference>
<dbReference type="SUPFAM" id="SSF50630">
    <property type="entry name" value="Acid proteases"/>
    <property type="match status" value="1"/>
</dbReference>
<reference evidence="2" key="1">
    <citation type="journal article" date="2013" name="Genome Announc.">
        <title>Draft genome sequence of Neofusicoccum parvum isolate UCR-NP2, a fungal vascular pathogen associated with grapevine cankers.</title>
        <authorList>
            <person name="Blanco-Ulate B."/>
            <person name="Rolshausen P."/>
            <person name="Cantu D."/>
        </authorList>
    </citation>
    <scope>NUCLEOTIDE SEQUENCE [LARGE SCALE GENOMIC DNA]</scope>
    <source>
        <strain evidence="2">UCR-NP2</strain>
    </source>
</reference>
<dbReference type="EMBL" id="KB916601">
    <property type="protein sequence ID" value="EOD45367.1"/>
    <property type="molecule type" value="Genomic_DNA"/>
</dbReference>
<dbReference type="KEGG" id="npa:UCRNP2_7914"/>
<dbReference type="Gene3D" id="2.40.70.10">
    <property type="entry name" value="Acid Proteases"/>
    <property type="match status" value="1"/>
</dbReference>
<protein>
    <submittedName>
        <fullName evidence="1">Putative aspartic-type endopeptidase protein</fullName>
    </submittedName>
</protein>
<dbReference type="InterPro" id="IPR021109">
    <property type="entry name" value="Peptidase_aspartic_dom_sf"/>
</dbReference>
<organism evidence="1 2">
    <name type="scientific">Botryosphaeria parva (strain UCR-NP2)</name>
    <name type="common">Grapevine canker fungus</name>
    <name type="synonym">Neofusicoccum parvum</name>
    <dbReference type="NCBI Taxonomy" id="1287680"/>
    <lineage>
        <taxon>Eukaryota</taxon>
        <taxon>Fungi</taxon>
        <taxon>Dikarya</taxon>
        <taxon>Ascomycota</taxon>
        <taxon>Pezizomycotina</taxon>
        <taxon>Dothideomycetes</taxon>
        <taxon>Dothideomycetes incertae sedis</taxon>
        <taxon>Botryosphaeriales</taxon>
        <taxon>Botryosphaeriaceae</taxon>
        <taxon>Neofusicoccum</taxon>
    </lineage>
</organism>
<sequence length="294" mass="31118">MNSAQFEPSNFTDEAGIYTTDVLGLQGPLRYVSDRFTLRDQDTGSFEYLDRIGTAVADNVSVTIPGGKSYTLDVGYLSLYGGQSTVNWTAANGSAVAQNLSLPRAYAQDVIPSISYGLHVGSAAHNITGSLVWGGYDQSRVIGAPITAANNSFFNLTAITLGVASGRSAFLNTTTPTPNLLRTNDSTPLPLSARPDPGIPHLYLPPATCTAIAAHLPVTYIPAYGLYLWDTTTAAFTAITSSPHHLALTFAPNTTIALPFALLNLTLSPPLVDFPATYFPCRPASRASSRATGR</sequence>
<dbReference type="HOGENOM" id="CLU_029272_0_0_1"/>
<evidence type="ECO:0000313" key="2">
    <source>
        <dbReference type="Proteomes" id="UP000013521"/>
    </source>
</evidence>